<proteinExistence type="predicted"/>
<evidence type="ECO:0000313" key="4">
    <source>
        <dbReference type="Proteomes" id="UP001612928"/>
    </source>
</evidence>
<gene>
    <name evidence="3" type="ORF">ACIBP5_21250</name>
</gene>
<evidence type="ECO:0000256" key="2">
    <source>
        <dbReference type="SAM" id="SignalP"/>
    </source>
</evidence>
<feature type="compositionally biased region" description="Low complexity" evidence="1">
    <location>
        <begin position="89"/>
        <end position="110"/>
    </location>
</feature>
<organism evidence="3 4">
    <name type="scientific">Nonomuraea indica</name>
    <dbReference type="NCBI Taxonomy" id="1581193"/>
    <lineage>
        <taxon>Bacteria</taxon>
        <taxon>Bacillati</taxon>
        <taxon>Actinomycetota</taxon>
        <taxon>Actinomycetes</taxon>
        <taxon>Streptosporangiales</taxon>
        <taxon>Streptosporangiaceae</taxon>
        <taxon>Nonomuraea</taxon>
    </lineage>
</organism>
<comment type="caution">
    <text evidence="3">The sequence shown here is derived from an EMBL/GenBank/DDBJ whole genome shotgun (WGS) entry which is preliminary data.</text>
</comment>
<name>A0ABW8A6U5_9ACTN</name>
<sequence length="411" mass="42582">MTRRLVLVSLAVGALTAPAPASSAATGHALTSSAPSGLASAAAATPVTTELAIREILVRPGDPVVGPANSVRLVIDVIARGVEGKEGVTVKVEPGAPAQPADDPAAGTAQEGTPPTPEPAVSTLPAEDGPGDPALVRPEPAASIPVQHVPSQPVTLPAVGRAPSSHAAAPAAGPAAVKAVTARPVKAHKPGNPGGKAAGGPLGRKTGRTPSNMEWPLSRWPARPGQAGHAQGRQGEMGPAAWPDRATRLAVAQPRGRTEGWETWRFLPDKALNRFYPPGTWTITATARNAAGASVTRTTTFQLRRETRLTSVRLGESQSAAQVRLSGVLTRVGARGHTDYTTFAEQPLEILWRAASSGTWQKVATARTGEDGAFTRTVRARPGGQWRVRFPGTEVHAPVLSRVFDMGGHRD</sequence>
<feature type="compositionally biased region" description="Gly residues" evidence="1">
    <location>
        <begin position="192"/>
        <end position="202"/>
    </location>
</feature>
<keyword evidence="4" id="KW-1185">Reference proteome</keyword>
<reference evidence="3 4" key="1">
    <citation type="submission" date="2024-10" db="EMBL/GenBank/DDBJ databases">
        <title>The Natural Products Discovery Center: Release of the First 8490 Sequenced Strains for Exploring Actinobacteria Biosynthetic Diversity.</title>
        <authorList>
            <person name="Kalkreuter E."/>
            <person name="Kautsar S.A."/>
            <person name="Yang D."/>
            <person name="Bader C.D."/>
            <person name="Teijaro C.N."/>
            <person name="Fluegel L."/>
            <person name="Davis C.M."/>
            <person name="Simpson J.R."/>
            <person name="Lauterbach L."/>
            <person name="Steele A.D."/>
            <person name="Gui C."/>
            <person name="Meng S."/>
            <person name="Li G."/>
            <person name="Viehrig K."/>
            <person name="Ye F."/>
            <person name="Su P."/>
            <person name="Kiefer A.F."/>
            <person name="Nichols A."/>
            <person name="Cepeda A.J."/>
            <person name="Yan W."/>
            <person name="Fan B."/>
            <person name="Jiang Y."/>
            <person name="Adhikari A."/>
            <person name="Zheng C.-J."/>
            <person name="Schuster L."/>
            <person name="Cowan T.M."/>
            <person name="Smanski M.J."/>
            <person name="Chevrette M.G."/>
            <person name="De Carvalho L.P.S."/>
            <person name="Shen B."/>
        </authorList>
    </citation>
    <scope>NUCLEOTIDE SEQUENCE [LARGE SCALE GENOMIC DNA]</scope>
    <source>
        <strain evidence="3 4">NPDC049503</strain>
    </source>
</reference>
<keyword evidence="2" id="KW-0732">Signal</keyword>
<accession>A0ABW8A6U5</accession>
<feature type="region of interest" description="Disordered" evidence="1">
    <location>
        <begin position="89"/>
        <end position="136"/>
    </location>
</feature>
<feature type="region of interest" description="Disordered" evidence="1">
    <location>
        <begin position="221"/>
        <end position="240"/>
    </location>
</feature>
<dbReference type="EMBL" id="JBITMB010000005">
    <property type="protein sequence ID" value="MFI7442502.1"/>
    <property type="molecule type" value="Genomic_DNA"/>
</dbReference>
<feature type="signal peptide" evidence="2">
    <location>
        <begin position="1"/>
        <end position="24"/>
    </location>
</feature>
<feature type="region of interest" description="Disordered" evidence="1">
    <location>
        <begin position="185"/>
        <end position="209"/>
    </location>
</feature>
<dbReference type="RefSeq" id="WP_397022458.1">
    <property type="nucleotide sequence ID" value="NZ_JBITMB010000005.1"/>
</dbReference>
<dbReference type="Proteomes" id="UP001612928">
    <property type="component" value="Unassembled WGS sequence"/>
</dbReference>
<evidence type="ECO:0008006" key="5">
    <source>
        <dbReference type="Google" id="ProtNLM"/>
    </source>
</evidence>
<evidence type="ECO:0000256" key="1">
    <source>
        <dbReference type="SAM" id="MobiDB-lite"/>
    </source>
</evidence>
<protein>
    <recommendedName>
        <fullName evidence="5">PKD domain-containing protein</fullName>
    </recommendedName>
</protein>
<feature type="chain" id="PRO_5045538163" description="PKD domain-containing protein" evidence="2">
    <location>
        <begin position="25"/>
        <end position="411"/>
    </location>
</feature>
<evidence type="ECO:0000313" key="3">
    <source>
        <dbReference type="EMBL" id="MFI7442502.1"/>
    </source>
</evidence>